<dbReference type="STRING" id="283909.R7UM13"/>
<dbReference type="Pfam" id="PF00092">
    <property type="entry name" value="VWA"/>
    <property type="match status" value="1"/>
</dbReference>
<dbReference type="InterPro" id="IPR036465">
    <property type="entry name" value="vWFA_dom_sf"/>
</dbReference>
<dbReference type="PROSITE" id="PS50234">
    <property type="entry name" value="VWFA"/>
    <property type="match status" value="1"/>
</dbReference>
<feature type="chain" id="PRO_5008788133" description="VWFA domain-containing protein" evidence="1">
    <location>
        <begin position="22"/>
        <end position="513"/>
    </location>
</feature>
<evidence type="ECO:0000256" key="1">
    <source>
        <dbReference type="SAM" id="SignalP"/>
    </source>
</evidence>
<feature type="signal peptide" evidence="1">
    <location>
        <begin position="1"/>
        <end position="21"/>
    </location>
</feature>
<evidence type="ECO:0000313" key="4">
    <source>
        <dbReference type="EnsemblMetazoa" id="CapteP206805"/>
    </source>
</evidence>
<keyword evidence="1" id="KW-0732">Signal</keyword>
<keyword evidence="5" id="KW-1185">Reference proteome</keyword>
<evidence type="ECO:0000313" key="3">
    <source>
        <dbReference type="EMBL" id="ELU07270.1"/>
    </source>
</evidence>
<dbReference type="CDD" id="cd00198">
    <property type="entry name" value="vWFA"/>
    <property type="match status" value="1"/>
</dbReference>
<organism evidence="3">
    <name type="scientific">Capitella teleta</name>
    <name type="common">Polychaete worm</name>
    <dbReference type="NCBI Taxonomy" id="283909"/>
    <lineage>
        <taxon>Eukaryota</taxon>
        <taxon>Metazoa</taxon>
        <taxon>Spiralia</taxon>
        <taxon>Lophotrochozoa</taxon>
        <taxon>Annelida</taxon>
        <taxon>Polychaeta</taxon>
        <taxon>Sedentaria</taxon>
        <taxon>Scolecida</taxon>
        <taxon>Capitellidae</taxon>
        <taxon>Capitella</taxon>
    </lineage>
</organism>
<dbReference type="Gene3D" id="3.40.50.410">
    <property type="entry name" value="von Willebrand factor, type A domain"/>
    <property type="match status" value="1"/>
</dbReference>
<proteinExistence type="predicted"/>
<dbReference type="PANTHER" id="PTHR10579:SF177">
    <property type="entry name" value="CALCIUM-ACTIVATED CHLORIDE CHANNEL REGULATOR 4-LIKE PROTEIN"/>
    <property type="match status" value="1"/>
</dbReference>
<dbReference type="HOGENOM" id="CLU_040707_1_0_1"/>
<dbReference type="InterPro" id="IPR051266">
    <property type="entry name" value="CLCR"/>
</dbReference>
<dbReference type="EnsemblMetazoa" id="CapteT206805">
    <property type="protein sequence ID" value="CapteP206805"/>
    <property type="gene ID" value="CapteG206805"/>
</dbReference>
<dbReference type="SMART" id="SM00327">
    <property type="entry name" value="VWA"/>
    <property type="match status" value="1"/>
</dbReference>
<dbReference type="OrthoDB" id="687730at2759"/>
<dbReference type="Pfam" id="PF08434">
    <property type="entry name" value="CLCA"/>
    <property type="match status" value="1"/>
</dbReference>
<accession>R7UM13</accession>
<dbReference type="InterPro" id="IPR002035">
    <property type="entry name" value="VWF_A"/>
</dbReference>
<dbReference type="EMBL" id="AMQN01022411">
    <property type="status" value="NOT_ANNOTATED_CDS"/>
    <property type="molecule type" value="Genomic_DNA"/>
</dbReference>
<reference evidence="5" key="1">
    <citation type="submission" date="2012-12" db="EMBL/GenBank/DDBJ databases">
        <authorList>
            <person name="Hellsten U."/>
            <person name="Grimwood J."/>
            <person name="Chapman J.A."/>
            <person name="Shapiro H."/>
            <person name="Aerts A."/>
            <person name="Otillar R.P."/>
            <person name="Terry A.Y."/>
            <person name="Boore J.L."/>
            <person name="Simakov O."/>
            <person name="Marletaz F."/>
            <person name="Cho S.-J."/>
            <person name="Edsinger-Gonzales E."/>
            <person name="Havlak P."/>
            <person name="Kuo D.-H."/>
            <person name="Larsson T."/>
            <person name="Lv J."/>
            <person name="Arendt D."/>
            <person name="Savage R."/>
            <person name="Osoegawa K."/>
            <person name="de Jong P."/>
            <person name="Lindberg D.R."/>
            <person name="Seaver E.C."/>
            <person name="Weisblat D.A."/>
            <person name="Putnam N.H."/>
            <person name="Grigoriev I.V."/>
            <person name="Rokhsar D.S."/>
        </authorList>
    </citation>
    <scope>NUCLEOTIDE SEQUENCE</scope>
    <source>
        <strain evidence="5">I ESC-2004</strain>
    </source>
</reference>
<name>R7UM13_CAPTE</name>
<dbReference type="InterPro" id="IPR013642">
    <property type="entry name" value="CLCA_N"/>
</dbReference>
<dbReference type="PANTHER" id="PTHR10579">
    <property type="entry name" value="CALCIUM-ACTIVATED CHLORIDE CHANNEL REGULATOR"/>
    <property type="match status" value="1"/>
</dbReference>
<feature type="domain" description="VWFA" evidence="2">
    <location>
        <begin position="309"/>
        <end position="493"/>
    </location>
</feature>
<dbReference type="Proteomes" id="UP000014760">
    <property type="component" value="Unassembled WGS sequence"/>
</dbReference>
<dbReference type="AlphaFoldDB" id="R7UM13"/>
<protein>
    <recommendedName>
        <fullName evidence="2">VWFA domain-containing protein</fullName>
    </recommendedName>
</protein>
<dbReference type="EMBL" id="AMQN01022412">
    <property type="status" value="NOT_ANNOTATED_CDS"/>
    <property type="molecule type" value="Genomic_DNA"/>
</dbReference>
<reference evidence="4" key="3">
    <citation type="submission" date="2015-06" db="UniProtKB">
        <authorList>
            <consortium name="EnsemblMetazoa"/>
        </authorList>
    </citation>
    <scope>IDENTIFICATION</scope>
</reference>
<dbReference type="EMBL" id="KB300089">
    <property type="protein sequence ID" value="ELU07270.1"/>
    <property type="molecule type" value="Genomic_DNA"/>
</dbReference>
<dbReference type="OMA" id="NTAGSCV"/>
<dbReference type="SUPFAM" id="SSF53300">
    <property type="entry name" value="vWA-like"/>
    <property type="match status" value="1"/>
</dbReference>
<gene>
    <name evidence="3" type="ORF">CAPTEDRAFT_206805</name>
</gene>
<evidence type="ECO:0000259" key="2">
    <source>
        <dbReference type="PROSITE" id="PS50234"/>
    </source>
</evidence>
<sequence length="513" mass="58195">MAEKMLVLATLLMIAFSRVNAKVTFSDNAYKDIVVYIHRDVPENITLLENIKSSFTDASRLLYSATHQHFYFGEVIVLIPKTWSPKLHYGDVEQESKNTMDVFIEPKTNRNAFNTPYTLQFKGCGNMGEFIHLTDAFMKDDSEAENYGPRGKVLVHEWGHYRFGLYDEYPLSDKDRFYISRDGFIEATRCSLEIDGELYNSETGNKGCDIVNGLPERACRFRAKSEKKSNYGSLMYKQNLEQITEFCTNDSTKGTLHNREAPNKQNNECNGKSAWEVIREHEDYKNSDTAAIDDTTPKFRFVREKYHPKIVLVLDVSESMNEDSKMIKLVQSCYTFVRFVLPERSEVGIVLFNETAIISHPLNPVPKDPTARKDFINNLPKKAGGGKSIGAGISKALDMLGGDAKESHIIAIFDGKETDTPFIANVTERVLTSKVTVHSIAITDNADNEMDGLSKKTNGTTYLVGHSDEMSYFYYFREIGNFVEDSELLKTKINDVATPPLLRVTPEFNSYLQ</sequence>
<dbReference type="EMBL" id="AMQN01022410">
    <property type="status" value="NOT_ANNOTATED_CDS"/>
    <property type="molecule type" value="Genomic_DNA"/>
</dbReference>
<reference evidence="3 5" key="2">
    <citation type="journal article" date="2013" name="Nature">
        <title>Insights into bilaterian evolution from three spiralian genomes.</title>
        <authorList>
            <person name="Simakov O."/>
            <person name="Marletaz F."/>
            <person name="Cho S.J."/>
            <person name="Edsinger-Gonzales E."/>
            <person name="Havlak P."/>
            <person name="Hellsten U."/>
            <person name="Kuo D.H."/>
            <person name="Larsson T."/>
            <person name="Lv J."/>
            <person name="Arendt D."/>
            <person name="Savage R."/>
            <person name="Osoegawa K."/>
            <person name="de Jong P."/>
            <person name="Grimwood J."/>
            <person name="Chapman J.A."/>
            <person name="Shapiro H."/>
            <person name="Aerts A."/>
            <person name="Otillar R.P."/>
            <person name="Terry A.Y."/>
            <person name="Boore J.L."/>
            <person name="Grigoriev I.V."/>
            <person name="Lindberg D.R."/>
            <person name="Seaver E.C."/>
            <person name="Weisblat D.A."/>
            <person name="Putnam N.H."/>
            <person name="Rokhsar D.S."/>
        </authorList>
    </citation>
    <scope>NUCLEOTIDE SEQUENCE</scope>
    <source>
        <strain evidence="3 5">I ESC-2004</strain>
    </source>
</reference>
<evidence type="ECO:0000313" key="5">
    <source>
        <dbReference type="Proteomes" id="UP000014760"/>
    </source>
</evidence>